<feature type="compositionally biased region" description="Low complexity" evidence="4">
    <location>
        <begin position="1047"/>
        <end position="1062"/>
    </location>
</feature>
<feature type="compositionally biased region" description="Low complexity" evidence="4">
    <location>
        <begin position="790"/>
        <end position="806"/>
    </location>
</feature>
<evidence type="ECO:0000256" key="3">
    <source>
        <dbReference type="ARBA" id="ARBA00023158"/>
    </source>
</evidence>
<protein>
    <submittedName>
        <fullName evidence="6">Trinucleotide repeat containing adaptor 6C1</fullName>
    </submittedName>
</protein>
<organism evidence="6 7">
    <name type="scientific">Paramormyrops kingsleyae</name>
    <dbReference type="NCBI Taxonomy" id="1676925"/>
    <lineage>
        <taxon>Eukaryota</taxon>
        <taxon>Metazoa</taxon>
        <taxon>Chordata</taxon>
        <taxon>Craniata</taxon>
        <taxon>Vertebrata</taxon>
        <taxon>Euteleostomi</taxon>
        <taxon>Actinopterygii</taxon>
        <taxon>Neopterygii</taxon>
        <taxon>Teleostei</taxon>
        <taxon>Osteoglossocephala</taxon>
        <taxon>Osteoglossomorpha</taxon>
        <taxon>Osteoglossiformes</taxon>
        <taxon>Mormyridae</taxon>
        <taxon>Paramormyrops</taxon>
    </lineage>
</organism>
<feature type="compositionally biased region" description="Pro residues" evidence="4">
    <location>
        <begin position="42"/>
        <end position="52"/>
    </location>
</feature>
<sequence>MEEKKKKKQDEKKKKEATQKKAAEPKHQAPESAKPRCAAAPPTEPAPAPPSVTPGTSSGGDGKRPPPCAPQQQPPPTPASRHPPRELPPRFRQQEHKQLLRRGQPLPAGSPPLGTASQALSTNQHAVSSQYEDSRGGGSPTGSASWDQLIVDDRDAEAWPRVSRADGHALSKQAADADSTAEGGSSMSGGAEGSPQACYPGNHPVTSTAGLEVAGKAWDIGPAHCPAAIGGDGNHETPPTGGRGQPSWSSSAMNLNPSANPSAWPVLGQDGAGGSLSGNAPPPGLCGPVGGSMAHMGGANTQLGGASCNAAGNGGVGSWGGTMTPDGLEKPPSPSVNMPTGGKPQNCNANGPIRSSWGSSNPVRTAPDWEGGTTGSTPANQESGSSWDLGTTAWGRGSDRGAATPGWDQSSSKAKGPESAGNPQQEHTGSWGCRAGTPSSEGSSDSHEGPPRHRKKPSTKEVDPPVPAQDLDPRVLCNTGWGQTPVRQHTVWETEEGGAEGSDPKPPTGRAAEAEQRSEIAGPGVSTATGWGGPDPHPRPSRVEPHTDRKVHAGPSGWAGSSAGAGEEMTGSWHSYQGKAKPVQGWSDGPQATPPHGWAGRGGALGGESKEGKSGPAKPAWEGEGDGWKESSLGWGAGSQEVGGAWGEQLPSPEQTWGGKSQEGGGRAGGRGGPTSVKPGSWIGGSGGSRALAQREAAAGQPTGWEEPRSPSIRHKMEIDDGTSAWGNPNIYSKAINLWDKNKPPGNQEQSSAPTGNGSQSHHSVSRHSQLPAPCHGRPAPVSGPANPSRPQQPGAPGRPPMAAAAWPEQPTVPPKTESTWGQPTCPSVSVDNGTSAWGKPPAGCGGWGSEGPEGAGPFSRGGVPPGPASRKPAPKPMQEGWGGRSTEEPTSAGGPWEAKDVDVWSGTAAKQESSSWGNLPRKVPQKGKAANKQDDSWIMSHLIKQLTDMGFPRDPAEEALKSTGMNLDQAMSVLLEKKTALDKRGLVGGSDYSNGPVPKPGRTALLPKDPPPDRPAFGDNGGVFGSSGAALARSAHSQHQAPPPLSLATPLSSSQTGHRAQVPQLLSPQVQAQLLQLAAKSVGLNPGLLGSPANPQHTNLLNQLYQLQLTYQRLQIQQQMLQTHRTASGPARQQEQQVARTISSMQQQIQQQQRQLAQALLKKQQAPTPSHPGAPKSALDGFAGHHPAPGLADMQTKEPQSAPSSYAPYSLAGLNLNMNVTGMEADSLCVKDPSQPQSRLSQWTHPSPREGVSDPGFSKYGSMSKLGPPQGKPTMDSSFSYNLHPSAESPTSSLVTSEGWAQVKGTGDKISNGTSVNWPPGRQRHYVGVGVGVGVGVDVDVGVGVDVGVDVGVGVGVGVDVDVGVGVDVGVDVGVG</sequence>
<feature type="compositionally biased region" description="Polar residues" evidence="4">
    <location>
        <begin position="745"/>
        <end position="758"/>
    </location>
</feature>
<evidence type="ECO:0000256" key="4">
    <source>
        <dbReference type="SAM" id="MobiDB-lite"/>
    </source>
</evidence>
<dbReference type="GO" id="GO:0000932">
    <property type="term" value="C:P-body"/>
    <property type="evidence" value="ECO:0007669"/>
    <property type="project" value="TreeGrafter"/>
</dbReference>
<keyword evidence="7" id="KW-1185">Reference proteome</keyword>
<dbReference type="Pfam" id="PF10427">
    <property type="entry name" value="Ago_hook"/>
    <property type="match status" value="1"/>
</dbReference>
<feature type="compositionally biased region" description="Polar residues" evidence="4">
    <location>
        <begin position="909"/>
        <end position="918"/>
    </location>
</feature>
<feature type="compositionally biased region" description="Polar residues" evidence="4">
    <location>
        <begin position="1132"/>
        <end position="1146"/>
    </location>
</feature>
<proteinExistence type="predicted"/>
<feature type="compositionally biased region" description="Basic and acidic residues" evidence="4">
    <location>
        <begin position="83"/>
        <end position="98"/>
    </location>
</feature>
<feature type="compositionally biased region" description="Basic and acidic residues" evidence="4">
    <location>
        <begin position="151"/>
        <end position="169"/>
    </location>
</feature>
<dbReference type="PROSITE" id="PS50030">
    <property type="entry name" value="UBA"/>
    <property type="match status" value="1"/>
</dbReference>
<dbReference type="STRING" id="1676925.ENSPKIP00000007447"/>
<keyword evidence="2" id="KW-0694">RNA-binding</keyword>
<dbReference type="Pfam" id="PF00627">
    <property type="entry name" value="UBA"/>
    <property type="match status" value="1"/>
</dbReference>
<dbReference type="GO" id="GO:0005654">
    <property type="term" value="C:nucleoplasm"/>
    <property type="evidence" value="ECO:0007669"/>
    <property type="project" value="TreeGrafter"/>
</dbReference>
<feature type="region of interest" description="Disordered" evidence="4">
    <location>
        <begin position="987"/>
        <end position="1062"/>
    </location>
</feature>
<reference evidence="6" key="2">
    <citation type="submission" date="2025-09" db="UniProtKB">
        <authorList>
            <consortium name="Ensembl"/>
        </authorList>
    </citation>
    <scope>IDENTIFICATION</scope>
</reference>
<dbReference type="GO" id="GO:0060213">
    <property type="term" value="P:positive regulation of nuclear-transcribed mRNA poly(A) tail shortening"/>
    <property type="evidence" value="ECO:0007669"/>
    <property type="project" value="TreeGrafter"/>
</dbReference>
<evidence type="ECO:0000256" key="1">
    <source>
        <dbReference type="ARBA" id="ARBA00022845"/>
    </source>
</evidence>
<evidence type="ECO:0000313" key="6">
    <source>
        <dbReference type="Ensembl" id="ENSPKIP00000007447.1"/>
    </source>
</evidence>
<feature type="compositionally biased region" description="Low complexity" evidence="4">
    <location>
        <begin position="1147"/>
        <end position="1167"/>
    </location>
</feature>
<dbReference type="Pfam" id="PF12938">
    <property type="entry name" value="M_domain"/>
    <property type="match status" value="1"/>
</dbReference>
<accession>A0A3B3QL34</accession>
<feature type="compositionally biased region" description="Gly residues" evidence="4">
    <location>
        <begin position="661"/>
        <end position="673"/>
    </location>
</feature>
<dbReference type="SMART" id="SM00165">
    <property type="entry name" value="UBA"/>
    <property type="match status" value="1"/>
</dbReference>
<feature type="compositionally biased region" description="Polar residues" evidence="4">
    <location>
        <begin position="115"/>
        <end position="131"/>
    </location>
</feature>
<dbReference type="PANTHER" id="PTHR13020:SF9">
    <property type="entry name" value="TRINUCLEOTIDE REPEAT-CONTAINING GENE 6C PROTEIN"/>
    <property type="match status" value="1"/>
</dbReference>
<dbReference type="GO" id="GO:0035195">
    <property type="term" value="P:miRNA-mediated post-transcriptional gene silencing"/>
    <property type="evidence" value="ECO:0007669"/>
    <property type="project" value="TreeGrafter"/>
</dbReference>
<feature type="region of interest" description="Disordered" evidence="4">
    <location>
        <begin position="1229"/>
        <end position="1278"/>
    </location>
</feature>
<keyword evidence="1" id="KW-0810">Translation regulation</keyword>
<dbReference type="GO" id="GO:0016740">
    <property type="term" value="F:transferase activity"/>
    <property type="evidence" value="ECO:0007669"/>
    <property type="project" value="InterPro"/>
</dbReference>
<feature type="compositionally biased region" description="Low complexity" evidence="4">
    <location>
        <begin position="553"/>
        <end position="566"/>
    </location>
</feature>
<dbReference type="GO" id="GO:0003723">
    <property type="term" value="F:RNA binding"/>
    <property type="evidence" value="ECO:0007669"/>
    <property type="project" value="UniProtKB-KW"/>
</dbReference>
<feature type="region of interest" description="Disordered" evidence="4">
    <location>
        <begin position="227"/>
        <end position="280"/>
    </location>
</feature>
<feature type="compositionally biased region" description="Basic and acidic residues" evidence="4">
    <location>
        <begin position="1"/>
        <end position="29"/>
    </location>
</feature>
<feature type="region of interest" description="Disordered" evidence="4">
    <location>
        <begin position="1128"/>
        <end position="1207"/>
    </location>
</feature>
<feature type="compositionally biased region" description="Low complexity" evidence="4">
    <location>
        <begin position="759"/>
        <end position="770"/>
    </location>
</feature>
<feature type="domain" description="UBA" evidence="5">
    <location>
        <begin position="933"/>
        <end position="978"/>
    </location>
</feature>
<feature type="compositionally biased region" description="Gly residues" evidence="4">
    <location>
        <begin position="844"/>
        <end position="855"/>
    </location>
</feature>
<dbReference type="InterPro" id="IPR026805">
    <property type="entry name" value="GW182_M_dom"/>
</dbReference>
<evidence type="ECO:0000259" key="5">
    <source>
        <dbReference type="PROSITE" id="PS50030"/>
    </source>
</evidence>
<name>A0A3B3QL34_9TELE</name>
<dbReference type="InterPro" id="IPR019486">
    <property type="entry name" value="Argonaute_hook_dom"/>
</dbReference>
<feature type="compositionally biased region" description="Polar residues" evidence="4">
    <location>
        <begin position="246"/>
        <end position="261"/>
    </location>
</feature>
<feature type="region of interest" description="Disordered" evidence="4">
    <location>
        <begin position="319"/>
        <end position="935"/>
    </location>
</feature>
<dbReference type="CDD" id="cd14283">
    <property type="entry name" value="UBA_TNR6C"/>
    <property type="match status" value="1"/>
</dbReference>
<dbReference type="InterPro" id="IPR015940">
    <property type="entry name" value="UBA"/>
</dbReference>
<dbReference type="Ensembl" id="ENSPKIT00000031502.1">
    <property type="protein sequence ID" value="ENSPKIP00000007447.1"/>
    <property type="gene ID" value="ENSPKIG00000023326.1"/>
</dbReference>
<dbReference type="GeneTree" id="ENSGT00940000157598"/>
<dbReference type="PANTHER" id="PTHR13020">
    <property type="entry name" value="TRINUCLEOTIDE REPEAT-CONTAINING GENE 6"/>
    <property type="match status" value="1"/>
</dbReference>
<dbReference type="InterPro" id="IPR018357">
    <property type="entry name" value="Hexapep_transf_CS"/>
</dbReference>
<feature type="compositionally biased region" description="Polar residues" evidence="4">
    <location>
        <begin position="375"/>
        <end position="389"/>
    </location>
</feature>
<evidence type="ECO:0000256" key="2">
    <source>
        <dbReference type="ARBA" id="ARBA00022884"/>
    </source>
</evidence>
<dbReference type="InterPro" id="IPR009060">
    <property type="entry name" value="UBA-like_sf"/>
</dbReference>
<dbReference type="FunFam" id="1.10.8.10:FF:000027">
    <property type="entry name" value="Trinucleotide repeat-containing gene 6C protein"/>
    <property type="match status" value="1"/>
</dbReference>
<dbReference type="GO" id="GO:0006417">
    <property type="term" value="P:regulation of translation"/>
    <property type="evidence" value="ECO:0007669"/>
    <property type="project" value="UniProtKB-KW"/>
</dbReference>
<feature type="region of interest" description="Disordered" evidence="4">
    <location>
        <begin position="1"/>
        <end position="203"/>
    </location>
</feature>
<feature type="compositionally biased region" description="Polar residues" evidence="4">
    <location>
        <begin position="1235"/>
        <end position="1246"/>
    </location>
</feature>
<keyword evidence="3" id="KW-0943">RNA-mediated gene silencing</keyword>
<feature type="compositionally biased region" description="Polar residues" evidence="4">
    <location>
        <begin position="817"/>
        <end position="836"/>
    </location>
</feature>
<reference evidence="6" key="1">
    <citation type="submission" date="2025-08" db="UniProtKB">
        <authorList>
            <consortium name="Ensembl"/>
        </authorList>
    </citation>
    <scope>IDENTIFICATION</scope>
</reference>
<dbReference type="PROSITE" id="PS00101">
    <property type="entry name" value="HEXAPEP_TRANSFERASES"/>
    <property type="match status" value="5"/>
</dbReference>
<feature type="compositionally biased region" description="Basic and acidic residues" evidence="4">
    <location>
        <begin position="536"/>
        <end position="551"/>
    </location>
</feature>
<dbReference type="SUPFAM" id="SSF46934">
    <property type="entry name" value="UBA-like"/>
    <property type="match status" value="1"/>
</dbReference>
<dbReference type="Proteomes" id="UP000261540">
    <property type="component" value="Unplaced"/>
</dbReference>
<dbReference type="InterPro" id="IPR041917">
    <property type="entry name" value="TNR6C_UBA"/>
</dbReference>
<feature type="compositionally biased region" description="Pro residues" evidence="4">
    <location>
        <begin position="65"/>
        <end position="78"/>
    </location>
</feature>
<evidence type="ECO:0000313" key="7">
    <source>
        <dbReference type="Proteomes" id="UP000261540"/>
    </source>
</evidence>
<dbReference type="InterPro" id="IPR052068">
    <property type="entry name" value="GW182_domain"/>
</dbReference>
<feature type="compositionally biased region" description="Polar residues" evidence="4">
    <location>
        <begin position="335"/>
        <end position="349"/>
    </location>
</feature>
<dbReference type="Gene3D" id="1.10.8.10">
    <property type="entry name" value="DNA helicase RuvA subunit, C-terminal domain"/>
    <property type="match status" value="1"/>
</dbReference>